<dbReference type="InterPro" id="IPR011701">
    <property type="entry name" value="MFS"/>
</dbReference>
<name>A0A5D3GAE8_9PSED</name>
<keyword evidence="2" id="KW-1003">Cell membrane</keyword>
<feature type="transmembrane region" description="Helical" evidence="6">
    <location>
        <begin position="160"/>
        <end position="182"/>
    </location>
</feature>
<dbReference type="GO" id="GO:0005886">
    <property type="term" value="C:plasma membrane"/>
    <property type="evidence" value="ECO:0007669"/>
    <property type="project" value="UniProtKB-SubCell"/>
</dbReference>
<dbReference type="GO" id="GO:0022857">
    <property type="term" value="F:transmembrane transporter activity"/>
    <property type="evidence" value="ECO:0007669"/>
    <property type="project" value="InterPro"/>
</dbReference>
<evidence type="ECO:0000256" key="6">
    <source>
        <dbReference type="SAM" id="Phobius"/>
    </source>
</evidence>
<dbReference type="AlphaFoldDB" id="A0A5D3GAE8"/>
<dbReference type="PANTHER" id="PTHR23513">
    <property type="entry name" value="INTEGRAL MEMBRANE EFFLUX PROTEIN-RELATED"/>
    <property type="match status" value="1"/>
</dbReference>
<keyword evidence="3 6" id="KW-0812">Transmembrane</keyword>
<evidence type="ECO:0000256" key="5">
    <source>
        <dbReference type="ARBA" id="ARBA00023136"/>
    </source>
</evidence>
<dbReference type="SUPFAM" id="SSF103473">
    <property type="entry name" value="MFS general substrate transporter"/>
    <property type="match status" value="1"/>
</dbReference>
<feature type="transmembrane region" description="Helical" evidence="6">
    <location>
        <begin position="352"/>
        <end position="369"/>
    </location>
</feature>
<keyword evidence="5 6" id="KW-0472">Membrane</keyword>
<feature type="transmembrane region" description="Helical" evidence="6">
    <location>
        <begin position="308"/>
        <end position="331"/>
    </location>
</feature>
<dbReference type="InterPro" id="IPR036259">
    <property type="entry name" value="MFS_trans_sf"/>
</dbReference>
<accession>A0A5D3GAE8</accession>
<keyword evidence="4 6" id="KW-1133">Transmembrane helix</keyword>
<feature type="transmembrane region" description="Helical" evidence="6">
    <location>
        <begin position="283"/>
        <end position="302"/>
    </location>
</feature>
<feature type="transmembrane region" description="Helical" evidence="6">
    <location>
        <begin position="212"/>
        <end position="231"/>
    </location>
</feature>
<evidence type="ECO:0000256" key="2">
    <source>
        <dbReference type="ARBA" id="ARBA00022475"/>
    </source>
</evidence>
<protein>
    <submittedName>
        <fullName evidence="7">MFS transporter</fullName>
    </submittedName>
</protein>
<dbReference type="Proteomes" id="UP000324029">
    <property type="component" value="Unassembled WGS sequence"/>
</dbReference>
<feature type="transmembrane region" description="Helical" evidence="6">
    <location>
        <begin position="95"/>
        <end position="117"/>
    </location>
</feature>
<feature type="transmembrane region" description="Helical" evidence="6">
    <location>
        <begin position="9"/>
        <end position="34"/>
    </location>
</feature>
<evidence type="ECO:0000256" key="1">
    <source>
        <dbReference type="ARBA" id="ARBA00004651"/>
    </source>
</evidence>
<comment type="caution">
    <text evidence="7">The sequence shown here is derived from an EMBL/GenBank/DDBJ whole genome shotgun (WGS) entry which is preliminary data.</text>
</comment>
<comment type="subcellular location">
    <subcellularLocation>
        <location evidence="1">Cell membrane</location>
        <topology evidence="1">Multi-pass membrane protein</topology>
    </subcellularLocation>
</comment>
<reference evidence="7 8" key="1">
    <citation type="submission" date="2019-08" db="EMBL/GenBank/DDBJ databases">
        <title>Subclass B2 metallo-beta lactamase from Pseudomonas synxantha.</title>
        <authorList>
            <person name="Poirel L."/>
            <person name="Palmieri M."/>
            <person name="Masseron A."/>
            <person name="Perreten V."/>
            <person name="Nordman P."/>
        </authorList>
    </citation>
    <scope>NUCLEOTIDE SEQUENCE [LARGE SCALE GENOMIC DNA]</scope>
    <source>
        <strain evidence="7 8">MCP106</strain>
    </source>
</reference>
<dbReference type="PANTHER" id="PTHR23513:SF6">
    <property type="entry name" value="MAJOR FACILITATOR SUPERFAMILY ASSOCIATED DOMAIN-CONTAINING PROTEIN"/>
    <property type="match status" value="1"/>
</dbReference>
<feature type="transmembrane region" description="Helical" evidence="6">
    <location>
        <begin position="251"/>
        <end position="271"/>
    </location>
</feature>
<dbReference type="Gene3D" id="1.20.1250.20">
    <property type="entry name" value="MFS general substrate transporter like domains"/>
    <property type="match status" value="1"/>
</dbReference>
<evidence type="ECO:0000256" key="3">
    <source>
        <dbReference type="ARBA" id="ARBA00022692"/>
    </source>
</evidence>
<reference evidence="7 8" key="2">
    <citation type="submission" date="2019-08" db="EMBL/GenBank/DDBJ databases">
        <authorList>
            <person name="Brilhante M."/>
            <person name="Perreten V."/>
        </authorList>
    </citation>
    <scope>NUCLEOTIDE SEQUENCE [LARGE SCALE GENOMIC DNA]</scope>
    <source>
        <strain evidence="7 8">MCP106</strain>
    </source>
</reference>
<sequence>MMKTSSKLIYVQALSSLSLWLDIFLIFTVPVYLWHASPSSIAFLAFCLGAPMLFLGPIVGTLIDRHDARKTLLFGAILRTLSTVALAVSPDLQSFLFLVLFKGVSNLFYFPSITIMVRQLILAEERKSFFSHVSVFDQSSKILAPLLAGVLTTVLSPKDLFFLSAAATSLTFPLLRSICLAFRTQINDSSTKTLPLYRDITRGLSIFKALPFQLRIGFLYSLLTSLALGIYDPHLASFLAYEGLPPVNFSVIVSATAGGAICAALLMKFKLSNIDEILLRSHALFIFSAALILTAILVFFQVPGRAYLYPLIWFVNGLSYELLIISSNIILQQLCPSDNIGRVSMSFRSIQMLCIIIGPSLGTVLIIAGGRPAPFVVAACVAFLTASVSIALYLYLYKKQAHTPVS</sequence>
<proteinExistence type="predicted"/>
<gene>
    <name evidence="7" type="ORF">FXO26_14905</name>
</gene>
<evidence type="ECO:0000313" key="7">
    <source>
        <dbReference type="EMBL" id="TYK57296.1"/>
    </source>
</evidence>
<feature type="transmembrane region" description="Helical" evidence="6">
    <location>
        <begin position="40"/>
        <end position="59"/>
    </location>
</feature>
<evidence type="ECO:0000313" key="8">
    <source>
        <dbReference type="Proteomes" id="UP000324029"/>
    </source>
</evidence>
<feature type="transmembrane region" description="Helical" evidence="6">
    <location>
        <begin position="375"/>
        <end position="396"/>
    </location>
</feature>
<organism evidence="7 8">
    <name type="scientific">Pseudomonas synxantha</name>
    <dbReference type="NCBI Taxonomy" id="47883"/>
    <lineage>
        <taxon>Bacteria</taxon>
        <taxon>Pseudomonadati</taxon>
        <taxon>Pseudomonadota</taxon>
        <taxon>Gammaproteobacteria</taxon>
        <taxon>Pseudomonadales</taxon>
        <taxon>Pseudomonadaceae</taxon>
        <taxon>Pseudomonas</taxon>
    </lineage>
</organism>
<dbReference type="Pfam" id="PF07690">
    <property type="entry name" value="MFS_1"/>
    <property type="match status" value="1"/>
</dbReference>
<evidence type="ECO:0000256" key="4">
    <source>
        <dbReference type="ARBA" id="ARBA00022989"/>
    </source>
</evidence>
<dbReference type="EMBL" id="VSRO01000007">
    <property type="protein sequence ID" value="TYK57296.1"/>
    <property type="molecule type" value="Genomic_DNA"/>
</dbReference>